<reference evidence="3 4" key="1">
    <citation type="journal article" date="2010" name="Nature">
        <title>The genome of a songbird.</title>
        <authorList>
            <person name="Warren W.C."/>
            <person name="Clayton D.F."/>
            <person name="Ellegren H."/>
            <person name="Arnold A.P."/>
            <person name="Hillier L.W."/>
            <person name="Kunstner A."/>
            <person name="Searle S."/>
            <person name="White S."/>
            <person name="Vilella A.J."/>
            <person name="Fairley S."/>
            <person name="Heger A."/>
            <person name="Kong L."/>
            <person name="Ponting C.P."/>
            <person name="Jarvis E.D."/>
            <person name="Mello C.V."/>
            <person name="Minx P."/>
            <person name="Lovell P."/>
            <person name="Velho T.A."/>
            <person name="Ferris M."/>
            <person name="Balakrishnan C.N."/>
            <person name="Sinha S."/>
            <person name="Blatti C."/>
            <person name="London S.E."/>
            <person name="Li Y."/>
            <person name="Lin Y.C."/>
            <person name="George J."/>
            <person name="Sweedler J."/>
            <person name="Southey B."/>
            <person name="Gunaratne P."/>
            <person name="Watson M."/>
            <person name="Nam K."/>
            <person name="Backstrom N."/>
            <person name="Smeds L."/>
            <person name="Nabholz B."/>
            <person name="Itoh Y."/>
            <person name="Whitney O."/>
            <person name="Pfenning A.R."/>
            <person name="Howard J."/>
            <person name="Volker M."/>
            <person name="Skinner B.M."/>
            <person name="Griffin D.K."/>
            <person name="Ye L."/>
            <person name="McLaren W.M."/>
            <person name="Flicek P."/>
            <person name="Quesada V."/>
            <person name="Velasco G."/>
            <person name="Lopez-Otin C."/>
            <person name="Puente X.S."/>
            <person name="Olender T."/>
            <person name="Lancet D."/>
            <person name="Smit A.F."/>
            <person name="Hubley R."/>
            <person name="Konkel M.K."/>
            <person name="Walker J.A."/>
            <person name="Batzer M.A."/>
            <person name="Gu W."/>
            <person name="Pollock D.D."/>
            <person name="Chen L."/>
            <person name="Cheng Z."/>
            <person name="Eichler E.E."/>
            <person name="Stapley J."/>
            <person name="Slate J."/>
            <person name="Ekblom R."/>
            <person name="Birkhead T."/>
            <person name="Burke T."/>
            <person name="Burt D."/>
            <person name="Scharff C."/>
            <person name="Adam I."/>
            <person name="Richard H."/>
            <person name="Sultan M."/>
            <person name="Soldatov A."/>
            <person name="Lehrach H."/>
            <person name="Edwards S.V."/>
            <person name="Yang S.P."/>
            <person name="Li X."/>
            <person name="Graves T."/>
            <person name="Fulton L."/>
            <person name="Nelson J."/>
            <person name="Chinwalla A."/>
            <person name="Hou S."/>
            <person name="Mardis E.R."/>
            <person name="Wilson R.K."/>
        </authorList>
    </citation>
    <scope>NUCLEOTIDE SEQUENCE [LARGE SCALE GENOMIC DNA]</scope>
</reference>
<evidence type="ECO:0000256" key="1">
    <source>
        <dbReference type="SAM" id="Coils"/>
    </source>
</evidence>
<sequence>MAFCSDVEQRSHRPQSSAVVTAVQEPATAPRQCLGLRELFLSAAVMGGPAPSRCGTVPVRSWDTFSFLKRATTSGFQPGTAFGRSPARPTSPFSRISPFPGQRAPCGRRAGRDGDGRAGRAAGPGRARGAGRTPRAVRAGCRGAGPGGERGRAADRAGELPQGAASGSSRPCTSIKKKKPPKKKPKKKMEESKKKKKPEEQVQEPESDLPEALLEYHIVAKEAAIARVLFHLKGLEEKIKENIKNNVVLQEEQKVLIRRLVRQIEEKEKKRDEKEVVTRDDVEESLKAVFQFVKDKEQLLQDVHSQIEETKKKIAEKQHERDYWLEYKNVGSKIHAERISVLEKDIADVKYELERTEEYYREALKVVREENQKLFDRHMKLLSEEALKNAVGYLDKNCRREIEENEWLKEEVKIYRKEERDLKASVQLLEEENTSLVEKLIDIKLQHLRVSGHLFHTKGAGLQELPKDEMKRENREYAAKTDGKSLRSAFPKIRSKTDYKKPTASDEKSRKKFFTLDSLLYEDEEFQAYSKLGPLKRKLYVVGKAVPACKEPEEMPSRSHTEEDTVGKSDGHITAKMIKALFKQNVDEN</sequence>
<dbReference type="Ensembl" id="ENSTGUT00000013506.2">
    <property type="protein sequence ID" value="ENSTGUP00000013354.2"/>
    <property type="gene ID" value="ENSTGUG00000012968.2"/>
</dbReference>
<feature type="compositionally biased region" description="Basic residues" evidence="2">
    <location>
        <begin position="175"/>
        <end position="187"/>
    </location>
</feature>
<feature type="region of interest" description="Disordered" evidence="2">
    <location>
        <begin position="550"/>
        <end position="570"/>
    </location>
</feature>
<dbReference type="Proteomes" id="UP000007754">
    <property type="component" value="Chromosome 1"/>
</dbReference>
<feature type="compositionally biased region" description="Basic and acidic residues" evidence="2">
    <location>
        <begin position="149"/>
        <end position="158"/>
    </location>
</feature>
<dbReference type="AlphaFoldDB" id="H0ZRW0"/>
<feature type="coiled-coil region" evidence="1">
    <location>
        <begin position="232"/>
        <end position="320"/>
    </location>
</feature>
<name>H0ZRW0_TAEGU</name>
<organism evidence="3 4">
    <name type="scientific">Taeniopygia guttata</name>
    <name type="common">Zebra finch</name>
    <name type="synonym">Poephila guttata</name>
    <dbReference type="NCBI Taxonomy" id="59729"/>
    <lineage>
        <taxon>Eukaryota</taxon>
        <taxon>Metazoa</taxon>
        <taxon>Chordata</taxon>
        <taxon>Craniata</taxon>
        <taxon>Vertebrata</taxon>
        <taxon>Euteleostomi</taxon>
        <taxon>Archelosauria</taxon>
        <taxon>Archosauria</taxon>
        <taxon>Dinosauria</taxon>
        <taxon>Saurischia</taxon>
        <taxon>Theropoda</taxon>
        <taxon>Coelurosauria</taxon>
        <taxon>Aves</taxon>
        <taxon>Neognathae</taxon>
        <taxon>Neoaves</taxon>
        <taxon>Telluraves</taxon>
        <taxon>Australaves</taxon>
        <taxon>Passeriformes</taxon>
        <taxon>Passeroidea</taxon>
        <taxon>Estrildidae</taxon>
        <taxon>Estrildinae</taxon>
        <taxon>Taeniopygia</taxon>
    </lineage>
</organism>
<keyword evidence="4" id="KW-1185">Reference proteome</keyword>
<feature type="region of interest" description="Disordered" evidence="2">
    <location>
        <begin position="465"/>
        <end position="484"/>
    </location>
</feature>
<dbReference type="PANTHER" id="PTHR21468:SF1">
    <property type="entry name" value="COILED-COIL DOMAIN-CONTAINING PROTEIN 83"/>
    <property type="match status" value="1"/>
</dbReference>
<feature type="compositionally biased region" description="Basic and acidic residues" evidence="2">
    <location>
        <begin position="188"/>
        <end position="200"/>
    </location>
</feature>
<reference evidence="3" key="2">
    <citation type="submission" date="2025-08" db="UniProtKB">
        <authorList>
            <consortium name="Ensembl"/>
        </authorList>
    </citation>
    <scope>IDENTIFICATION</scope>
</reference>
<evidence type="ECO:0000313" key="4">
    <source>
        <dbReference type="Proteomes" id="UP000007754"/>
    </source>
</evidence>
<protein>
    <recommendedName>
        <fullName evidence="5">Coiled-coil domain containing 83</fullName>
    </recommendedName>
</protein>
<proteinExistence type="predicted"/>
<feature type="region of interest" description="Disordered" evidence="2">
    <location>
        <begin position="77"/>
        <end position="208"/>
    </location>
</feature>
<dbReference type="OMA" id="DMRIQIS"/>
<evidence type="ECO:0008006" key="5">
    <source>
        <dbReference type="Google" id="ProtNLM"/>
    </source>
</evidence>
<dbReference type="InterPro" id="IPR026702">
    <property type="entry name" value="CCDC83"/>
</dbReference>
<accession>H0ZRW0</accession>
<gene>
    <name evidence="3" type="primary">CCDC83</name>
</gene>
<keyword evidence="1" id="KW-0175">Coiled coil</keyword>
<dbReference type="GeneTree" id="ENSGT00390000013087"/>
<reference evidence="3" key="3">
    <citation type="submission" date="2025-09" db="UniProtKB">
        <authorList>
            <consortium name="Ensembl"/>
        </authorList>
    </citation>
    <scope>IDENTIFICATION</scope>
</reference>
<feature type="compositionally biased region" description="Low complexity" evidence="2">
    <location>
        <begin position="119"/>
        <end position="141"/>
    </location>
</feature>
<dbReference type="HOGENOM" id="CLU_2048982_0_0_1"/>
<evidence type="ECO:0000313" key="3">
    <source>
        <dbReference type="Ensembl" id="ENSTGUP00000013354.2"/>
    </source>
</evidence>
<dbReference type="InParanoid" id="H0ZRW0"/>
<feature type="coiled-coil region" evidence="1">
    <location>
        <begin position="398"/>
        <end position="446"/>
    </location>
</feature>
<evidence type="ECO:0000256" key="2">
    <source>
        <dbReference type="SAM" id="MobiDB-lite"/>
    </source>
</evidence>
<dbReference type="PANTHER" id="PTHR21468">
    <property type="entry name" value="HSD9"/>
    <property type="match status" value="1"/>
</dbReference>